<dbReference type="Pfam" id="PF02082">
    <property type="entry name" value="Rrf2"/>
    <property type="match status" value="1"/>
</dbReference>
<dbReference type="SUPFAM" id="SSF46785">
    <property type="entry name" value="Winged helix' DNA-binding domain"/>
    <property type="match status" value="1"/>
</dbReference>
<dbReference type="GO" id="GO:0003700">
    <property type="term" value="F:DNA-binding transcription factor activity"/>
    <property type="evidence" value="ECO:0007669"/>
    <property type="project" value="TreeGrafter"/>
</dbReference>
<dbReference type="NCBIfam" id="TIGR00738">
    <property type="entry name" value="rrf2_super"/>
    <property type="match status" value="1"/>
</dbReference>
<dbReference type="RefSeq" id="WP_193734483.1">
    <property type="nucleotide sequence ID" value="NZ_CP063304.1"/>
</dbReference>
<dbReference type="GO" id="GO:0005829">
    <property type="term" value="C:cytosol"/>
    <property type="evidence" value="ECO:0007669"/>
    <property type="project" value="TreeGrafter"/>
</dbReference>
<sequence length="157" mass="18230">MQLKTQTDYAIRVLLYLAENKSCVSRKEMCTNLGIAETYLTVIVKVLRQKGWVSSTYGPNGGYYLICNPQNISLLDIMDVTEDSIKMNRCLEEDQYCSRNAVDYCPVHKMYDFFQDYFENCFSSVTIQDIIDPDSSVMKKKYLKICNQEEGERETCQ</sequence>
<evidence type="ECO:0000313" key="1">
    <source>
        <dbReference type="EMBL" id="QOV18121.1"/>
    </source>
</evidence>
<organism evidence="1 2">
    <name type="scientific">Blautia liquoris</name>
    <dbReference type="NCBI Taxonomy" id="2779518"/>
    <lineage>
        <taxon>Bacteria</taxon>
        <taxon>Bacillati</taxon>
        <taxon>Bacillota</taxon>
        <taxon>Clostridia</taxon>
        <taxon>Lachnospirales</taxon>
        <taxon>Lachnospiraceae</taxon>
        <taxon>Blautia</taxon>
    </lineage>
</organism>
<dbReference type="InterPro" id="IPR036390">
    <property type="entry name" value="WH_DNA-bd_sf"/>
</dbReference>
<dbReference type="PROSITE" id="PS51197">
    <property type="entry name" value="HTH_RRF2_2"/>
    <property type="match status" value="1"/>
</dbReference>
<evidence type="ECO:0000313" key="2">
    <source>
        <dbReference type="Proteomes" id="UP000593601"/>
    </source>
</evidence>
<dbReference type="EMBL" id="CP063304">
    <property type="protein sequence ID" value="QOV18121.1"/>
    <property type="molecule type" value="Genomic_DNA"/>
</dbReference>
<dbReference type="KEGG" id="bliq:INP51_08635"/>
<dbReference type="PANTHER" id="PTHR33221:SF15">
    <property type="entry name" value="HTH-TYPE TRANSCRIPTIONAL REGULATOR YWGB-RELATED"/>
    <property type="match status" value="1"/>
</dbReference>
<gene>
    <name evidence="1" type="ORF">INP51_08635</name>
</gene>
<dbReference type="Proteomes" id="UP000593601">
    <property type="component" value="Chromosome"/>
</dbReference>
<dbReference type="Gene3D" id="1.10.10.10">
    <property type="entry name" value="Winged helix-like DNA-binding domain superfamily/Winged helix DNA-binding domain"/>
    <property type="match status" value="1"/>
</dbReference>
<dbReference type="InterPro" id="IPR000944">
    <property type="entry name" value="Tscrpt_reg_Rrf2"/>
</dbReference>
<protein>
    <submittedName>
        <fullName evidence="1">Rrf2 family transcriptional regulator</fullName>
    </submittedName>
</protein>
<proteinExistence type="predicted"/>
<dbReference type="InterPro" id="IPR036388">
    <property type="entry name" value="WH-like_DNA-bd_sf"/>
</dbReference>
<accession>A0A7M2RDR0</accession>
<dbReference type="PANTHER" id="PTHR33221">
    <property type="entry name" value="WINGED HELIX-TURN-HELIX TRANSCRIPTIONAL REGULATOR, RRF2 FAMILY"/>
    <property type="match status" value="1"/>
</dbReference>
<keyword evidence="2" id="KW-1185">Reference proteome</keyword>
<reference evidence="1 2" key="1">
    <citation type="submission" date="2020-10" db="EMBL/GenBank/DDBJ databases">
        <title>Blautia liquoris sp.nov., isolated from the mud in a fermentation cellar used for the production of Chinese strong-flavoured liquor.</title>
        <authorList>
            <person name="Lu L."/>
        </authorList>
    </citation>
    <scope>NUCLEOTIDE SEQUENCE [LARGE SCALE GENOMIC DNA]</scope>
    <source>
        <strain evidence="1 2">LZLJ-3</strain>
    </source>
</reference>
<name>A0A7M2RDR0_9FIRM</name>
<dbReference type="AlphaFoldDB" id="A0A7M2RDR0"/>